<organism evidence="1 2">
    <name type="scientific">Streblomastix strix</name>
    <dbReference type="NCBI Taxonomy" id="222440"/>
    <lineage>
        <taxon>Eukaryota</taxon>
        <taxon>Metamonada</taxon>
        <taxon>Preaxostyla</taxon>
        <taxon>Oxymonadida</taxon>
        <taxon>Streblomastigidae</taxon>
        <taxon>Streblomastix</taxon>
    </lineage>
</organism>
<comment type="caution">
    <text evidence="1">The sequence shown here is derived from an EMBL/GenBank/DDBJ whole genome shotgun (WGS) entry which is preliminary data.</text>
</comment>
<accession>A0A5J4UC49</accession>
<name>A0A5J4UC49_9EUKA</name>
<reference evidence="1 2" key="1">
    <citation type="submission" date="2019-03" db="EMBL/GenBank/DDBJ databases">
        <title>Single cell metagenomics reveals metabolic interactions within the superorganism composed of flagellate Streblomastix strix and complex community of Bacteroidetes bacteria on its surface.</title>
        <authorList>
            <person name="Treitli S.C."/>
            <person name="Kolisko M."/>
            <person name="Husnik F."/>
            <person name="Keeling P."/>
            <person name="Hampl V."/>
        </authorList>
    </citation>
    <scope>NUCLEOTIDE SEQUENCE [LARGE SCALE GENOMIC DNA]</scope>
    <source>
        <strain evidence="1">ST1C</strain>
    </source>
</reference>
<gene>
    <name evidence="1" type="ORF">EZS28_036704</name>
</gene>
<dbReference type="Proteomes" id="UP000324800">
    <property type="component" value="Unassembled WGS sequence"/>
</dbReference>
<dbReference type="EMBL" id="SNRW01017997">
    <property type="protein sequence ID" value="KAA6367770.1"/>
    <property type="molecule type" value="Genomic_DNA"/>
</dbReference>
<dbReference type="AlphaFoldDB" id="A0A5J4UC49"/>
<proteinExistence type="predicted"/>
<evidence type="ECO:0000313" key="1">
    <source>
        <dbReference type="EMBL" id="KAA6367770.1"/>
    </source>
</evidence>
<protein>
    <submittedName>
        <fullName evidence="1">Uncharacterized protein</fullName>
    </submittedName>
</protein>
<evidence type="ECO:0000313" key="2">
    <source>
        <dbReference type="Proteomes" id="UP000324800"/>
    </source>
</evidence>
<sequence>MYIQYVIQIIDQLESCLVLFVQELHAQSCCMQNQPYRTDADIFMLDRAATDEISVATEGGSVYFDENGEMEFSDQAY</sequence>